<dbReference type="Proteomes" id="UP001499967">
    <property type="component" value="Unassembled WGS sequence"/>
</dbReference>
<organism evidence="1 2">
    <name type="scientific">Pseudonocardia zijingensis</name>
    <dbReference type="NCBI Taxonomy" id="153376"/>
    <lineage>
        <taxon>Bacteria</taxon>
        <taxon>Bacillati</taxon>
        <taxon>Actinomycetota</taxon>
        <taxon>Actinomycetes</taxon>
        <taxon>Pseudonocardiales</taxon>
        <taxon>Pseudonocardiaceae</taxon>
        <taxon>Pseudonocardia</taxon>
    </lineage>
</organism>
<protein>
    <submittedName>
        <fullName evidence="1">Uncharacterized protein</fullName>
    </submittedName>
</protein>
<dbReference type="RefSeq" id="WP_343946911.1">
    <property type="nucleotide sequence ID" value="NZ_BAAAHP010000328.1"/>
</dbReference>
<gene>
    <name evidence="1" type="ORF">GCM10009559_77980</name>
</gene>
<sequence length="65" mass="6928">MSAAGAEPATSRDWKDELVELHVLAANGDTAAASRAEEWLASDPEARKAWAEVEATCDRIRGSEG</sequence>
<proteinExistence type="predicted"/>
<evidence type="ECO:0000313" key="2">
    <source>
        <dbReference type="Proteomes" id="UP001499967"/>
    </source>
</evidence>
<accession>A0ABP3Z0G1</accession>
<dbReference type="EMBL" id="BAAAHP010000328">
    <property type="protein sequence ID" value="GAA0908603.1"/>
    <property type="molecule type" value="Genomic_DNA"/>
</dbReference>
<evidence type="ECO:0000313" key="1">
    <source>
        <dbReference type="EMBL" id="GAA0908603.1"/>
    </source>
</evidence>
<reference evidence="2" key="1">
    <citation type="journal article" date="2019" name="Int. J. Syst. Evol. Microbiol.">
        <title>The Global Catalogue of Microorganisms (GCM) 10K type strain sequencing project: providing services to taxonomists for standard genome sequencing and annotation.</title>
        <authorList>
            <consortium name="The Broad Institute Genomics Platform"/>
            <consortium name="The Broad Institute Genome Sequencing Center for Infectious Disease"/>
            <person name="Wu L."/>
            <person name="Ma J."/>
        </authorList>
    </citation>
    <scope>NUCLEOTIDE SEQUENCE [LARGE SCALE GENOMIC DNA]</scope>
    <source>
        <strain evidence="2">JCM 11117</strain>
    </source>
</reference>
<comment type="caution">
    <text evidence="1">The sequence shown here is derived from an EMBL/GenBank/DDBJ whole genome shotgun (WGS) entry which is preliminary data.</text>
</comment>
<name>A0ABP3Z0G1_9PSEU</name>
<keyword evidence="2" id="KW-1185">Reference proteome</keyword>